<proteinExistence type="predicted"/>
<organism evidence="1 2">
    <name type="scientific">Araneus ventricosus</name>
    <name type="common">Orbweaver spider</name>
    <name type="synonym">Epeira ventricosa</name>
    <dbReference type="NCBI Taxonomy" id="182803"/>
    <lineage>
        <taxon>Eukaryota</taxon>
        <taxon>Metazoa</taxon>
        <taxon>Ecdysozoa</taxon>
        <taxon>Arthropoda</taxon>
        <taxon>Chelicerata</taxon>
        <taxon>Arachnida</taxon>
        <taxon>Araneae</taxon>
        <taxon>Araneomorphae</taxon>
        <taxon>Entelegynae</taxon>
        <taxon>Araneoidea</taxon>
        <taxon>Araneidae</taxon>
        <taxon>Araneus</taxon>
    </lineage>
</organism>
<evidence type="ECO:0000313" key="1">
    <source>
        <dbReference type="EMBL" id="GBO28326.1"/>
    </source>
</evidence>
<comment type="caution">
    <text evidence="1">The sequence shown here is derived from an EMBL/GenBank/DDBJ whole genome shotgun (WGS) entry which is preliminary data.</text>
</comment>
<name>A0A4Y2VVL4_ARAVE</name>
<keyword evidence="2" id="KW-1185">Reference proteome</keyword>
<sequence>KVSTSRFTVYVGLVYIKSDVVGETSSYWCGNEVLRGCGCQFRCRPRHLTTIQNDELLPKMALVLL</sequence>
<evidence type="ECO:0000313" key="2">
    <source>
        <dbReference type="Proteomes" id="UP000499080"/>
    </source>
</evidence>
<gene>
    <name evidence="1" type="ORF">AVEN_219865_1</name>
</gene>
<reference evidence="1 2" key="1">
    <citation type="journal article" date="2019" name="Sci. Rep.">
        <title>Orb-weaving spider Araneus ventricosus genome elucidates the spidroin gene catalogue.</title>
        <authorList>
            <person name="Kono N."/>
            <person name="Nakamura H."/>
            <person name="Ohtoshi R."/>
            <person name="Moran D.A.P."/>
            <person name="Shinohara A."/>
            <person name="Yoshida Y."/>
            <person name="Fujiwara M."/>
            <person name="Mori M."/>
            <person name="Tomita M."/>
            <person name="Arakawa K."/>
        </authorList>
    </citation>
    <scope>NUCLEOTIDE SEQUENCE [LARGE SCALE GENOMIC DNA]</scope>
</reference>
<dbReference type="AlphaFoldDB" id="A0A4Y2VVL4"/>
<dbReference type="Proteomes" id="UP000499080">
    <property type="component" value="Unassembled WGS sequence"/>
</dbReference>
<feature type="non-terminal residue" evidence="1">
    <location>
        <position position="1"/>
    </location>
</feature>
<accession>A0A4Y2VVL4</accession>
<dbReference type="EMBL" id="BGPR01051374">
    <property type="protein sequence ID" value="GBO28326.1"/>
    <property type="molecule type" value="Genomic_DNA"/>
</dbReference>
<protein>
    <submittedName>
        <fullName evidence="1">Uncharacterized protein</fullName>
    </submittedName>
</protein>